<feature type="compositionally biased region" description="Basic and acidic residues" evidence="1">
    <location>
        <begin position="287"/>
        <end position="302"/>
    </location>
</feature>
<evidence type="ECO:0000256" key="1">
    <source>
        <dbReference type="SAM" id="MobiDB-lite"/>
    </source>
</evidence>
<dbReference type="AlphaFoldDB" id="A0A2S6GNK0"/>
<organism evidence="2 3">
    <name type="scientific">Actinokineospora auranticolor</name>
    <dbReference type="NCBI Taxonomy" id="155976"/>
    <lineage>
        <taxon>Bacteria</taxon>
        <taxon>Bacillati</taxon>
        <taxon>Actinomycetota</taxon>
        <taxon>Actinomycetes</taxon>
        <taxon>Pseudonocardiales</taxon>
        <taxon>Pseudonocardiaceae</taxon>
        <taxon>Actinokineospora</taxon>
    </lineage>
</organism>
<keyword evidence="3" id="KW-1185">Reference proteome</keyword>
<reference evidence="2 3" key="1">
    <citation type="submission" date="2018-02" db="EMBL/GenBank/DDBJ databases">
        <title>Genomic Encyclopedia of Archaeal and Bacterial Type Strains, Phase II (KMG-II): from individual species to whole genera.</title>
        <authorList>
            <person name="Goeker M."/>
        </authorList>
    </citation>
    <scope>NUCLEOTIDE SEQUENCE [LARGE SCALE GENOMIC DNA]</scope>
    <source>
        <strain evidence="2 3">YU 961-1</strain>
    </source>
</reference>
<protein>
    <recommendedName>
        <fullName evidence="4">HEAT repeat protein</fullName>
    </recommendedName>
</protein>
<name>A0A2S6GNK0_9PSEU</name>
<feature type="region of interest" description="Disordered" evidence="1">
    <location>
        <begin position="279"/>
        <end position="323"/>
    </location>
</feature>
<gene>
    <name evidence="2" type="ORF">CLV40_109194</name>
</gene>
<evidence type="ECO:0008006" key="4">
    <source>
        <dbReference type="Google" id="ProtNLM"/>
    </source>
</evidence>
<proteinExistence type="predicted"/>
<comment type="caution">
    <text evidence="2">The sequence shown here is derived from an EMBL/GenBank/DDBJ whole genome shotgun (WGS) entry which is preliminary data.</text>
</comment>
<evidence type="ECO:0000313" key="3">
    <source>
        <dbReference type="Proteomes" id="UP000239203"/>
    </source>
</evidence>
<sequence>MTQPDWDTLEHAYGTAEDTPELLARLRGDDWADAVDELSASILHQGSVYPATVAALPFLVDTALDTTAPGRAGALWLLRGYAQSIALGASGVSTYLPDDVDVDEFDRSARAGLADIIHSILSLVDDLDPLVRAEVYGFATHVTGAGPVLRHRLTAETDPTAAAALMEPLLVHDELTADELATVRARADDTVTFAAAWSAVAKGKALPGTVDDLVRLWSTQATTELSLESLAYNAGSHAIPVLERLHGIVSTTDLTEGWLAAATVSRSATEPALNGLLALATSSPEPPTDRAPGDLLEPDSHPAADPGIEAPSSTAASVTDGLPTSPAEAAGLIAALAEIRVAIPDPRIDDAIVRLGAADPASAATALFTARDPRWFPLAQAATRLPEEPTVTTRRTRTSFAVSLIGFPARRNPTDWAAADLLTVATAALAAWPSSLWVDVLAALPASEATVRAAVSALPAAPKEVAEYLAHQAPSLYPPSLRAFVEQALDAADPGGAEAWFTAARAVLGPPEERESTFAQAWHLADTSGSLLTAWSRFPSPSLREACRSLLNGTAETSFPGRHRQLTAAEILPEHAWPTVLAITNEAELPLLAAITVGTTLVAADPTRRAAWVAVLTDIAHNGRETWSGPDPWSSAIAVTTLQSLNEITPTDATTIALNALHTSIPLSRLARIAPPVTQALRTALKTQPDLHPTIAASLNPLIEGDDRLPVDNITEDVQVLAALRDTLR</sequence>
<dbReference type="EMBL" id="PTIX01000009">
    <property type="protein sequence ID" value="PPK66809.1"/>
    <property type="molecule type" value="Genomic_DNA"/>
</dbReference>
<dbReference type="RefSeq" id="WP_104480176.1">
    <property type="nucleotide sequence ID" value="NZ_CP154825.1"/>
</dbReference>
<accession>A0A2S6GNK0</accession>
<dbReference type="OrthoDB" id="292843at2"/>
<evidence type="ECO:0000313" key="2">
    <source>
        <dbReference type="EMBL" id="PPK66809.1"/>
    </source>
</evidence>
<dbReference type="Proteomes" id="UP000239203">
    <property type="component" value="Unassembled WGS sequence"/>
</dbReference>